<feature type="non-terminal residue" evidence="2">
    <location>
        <position position="176"/>
    </location>
</feature>
<name>A0AB35J6X0_MEDGN</name>
<dbReference type="RefSeq" id="WP_195484257.1">
    <property type="nucleotide sequence ID" value="NZ_JADNIZ010000015.1"/>
</dbReference>
<dbReference type="Proteomes" id="UP001211731">
    <property type="component" value="Unassembled WGS sequence"/>
</dbReference>
<evidence type="ECO:0000313" key="3">
    <source>
        <dbReference type="Proteomes" id="UP001211731"/>
    </source>
</evidence>
<accession>A0AB35J6X0</accession>
<feature type="signal peptide" evidence="1">
    <location>
        <begin position="1"/>
        <end position="29"/>
    </location>
</feature>
<dbReference type="EMBL" id="JAQMLR010000019">
    <property type="protein sequence ID" value="MDB8740009.1"/>
    <property type="molecule type" value="Genomic_DNA"/>
</dbReference>
<organism evidence="2 3">
    <name type="scientific">Mediterraneibacter gnavus</name>
    <name type="common">Ruminococcus gnavus</name>
    <dbReference type="NCBI Taxonomy" id="33038"/>
    <lineage>
        <taxon>Bacteria</taxon>
        <taxon>Bacillati</taxon>
        <taxon>Bacillota</taxon>
        <taxon>Clostridia</taxon>
        <taxon>Lachnospirales</taxon>
        <taxon>Lachnospiraceae</taxon>
        <taxon>Mediterraneibacter</taxon>
    </lineage>
</organism>
<gene>
    <name evidence="2" type="ORF">PNU63_14720</name>
</gene>
<dbReference type="AlphaFoldDB" id="A0AB35J6X0"/>
<reference evidence="2" key="1">
    <citation type="submission" date="2023-01" db="EMBL/GenBank/DDBJ databases">
        <title>Human gut microbiome strain richness.</title>
        <authorList>
            <person name="Chen-Liaw A."/>
        </authorList>
    </citation>
    <scope>NUCLEOTIDE SEQUENCE</scope>
    <source>
        <strain evidence="2">1001217st1_A9_1001217B_191108</strain>
    </source>
</reference>
<sequence length="176" mass="19855">MYRKKLMRVCLTGVMVVSIATANVAPVFAAEPVEKVETESDSWDSISGEINFRDTDNNESIFVQFNNEKVEDYRWGDDPKDTYEVLPAETVKKYLPEGYELVEGIYSVAGGETQDSYFVYAEVKKVLVEETQDVKINYYDEAAGKQVAEVPVQVSIDTSCVNMAILTRYLPEGYTL</sequence>
<evidence type="ECO:0000256" key="1">
    <source>
        <dbReference type="SAM" id="SignalP"/>
    </source>
</evidence>
<keyword evidence="1" id="KW-0732">Signal</keyword>
<proteinExistence type="predicted"/>
<feature type="chain" id="PRO_5044194422" evidence="1">
    <location>
        <begin position="30"/>
        <end position="176"/>
    </location>
</feature>
<protein>
    <submittedName>
        <fullName evidence="2">Uncharacterized protein</fullName>
    </submittedName>
</protein>
<comment type="caution">
    <text evidence="2">The sequence shown here is derived from an EMBL/GenBank/DDBJ whole genome shotgun (WGS) entry which is preliminary data.</text>
</comment>
<evidence type="ECO:0000313" key="2">
    <source>
        <dbReference type="EMBL" id="MDB8740009.1"/>
    </source>
</evidence>